<dbReference type="OrthoDB" id="1937287at2759"/>
<protein>
    <recommendedName>
        <fullName evidence="4">Retrotransposon gag protein</fullName>
    </recommendedName>
</protein>
<dbReference type="PANTHER" id="PTHR33067">
    <property type="entry name" value="RNA-DIRECTED DNA POLYMERASE-RELATED"/>
    <property type="match status" value="1"/>
</dbReference>
<dbReference type="AlphaFoldDB" id="A0A8J5YBH9"/>
<evidence type="ECO:0000313" key="2">
    <source>
        <dbReference type="EMBL" id="KAG8486048.1"/>
    </source>
</evidence>
<keyword evidence="3" id="KW-1185">Reference proteome</keyword>
<evidence type="ECO:0000313" key="3">
    <source>
        <dbReference type="Proteomes" id="UP000701853"/>
    </source>
</evidence>
<name>A0A8J5YBH9_9ROSI</name>
<gene>
    <name evidence="2" type="ORF">CXB51_019333</name>
</gene>
<dbReference type="PANTHER" id="PTHR33067:SF9">
    <property type="entry name" value="RNA-DIRECTED DNA POLYMERASE"/>
    <property type="match status" value="1"/>
</dbReference>
<evidence type="ECO:0008006" key="4">
    <source>
        <dbReference type="Google" id="ProtNLM"/>
    </source>
</evidence>
<reference evidence="2 3" key="1">
    <citation type="journal article" date="2021" name="bioRxiv">
        <title>The Gossypium anomalum genome as a resource for cotton improvement and evolutionary analysis of hybrid incompatibility.</title>
        <authorList>
            <person name="Grover C.E."/>
            <person name="Yuan D."/>
            <person name="Arick M.A."/>
            <person name="Miller E.R."/>
            <person name="Hu G."/>
            <person name="Peterson D.G."/>
            <person name="Wendel J.F."/>
            <person name="Udall J.A."/>
        </authorList>
    </citation>
    <scope>NUCLEOTIDE SEQUENCE [LARGE SCALE GENOMIC DNA]</scope>
    <source>
        <strain evidence="2">JFW-Udall</strain>
        <tissue evidence="2">Leaf</tissue>
    </source>
</reference>
<dbReference type="EMBL" id="JAHUZN010000008">
    <property type="protein sequence ID" value="KAG8486048.1"/>
    <property type="molecule type" value="Genomic_DNA"/>
</dbReference>
<feature type="region of interest" description="Disordered" evidence="1">
    <location>
        <begin position="141"/>
        <end position="172"/>
    </location>
</feature>
<dbReference type="Proteomes" id="UP000701853">
    <property type="component" value="Chromosome 8"/>
</dbReference>
<accession>A0A8J5YBH9</accession>
<organism evidence="2 3">
    <name type="scientific">Gossypium anomalum</name>
    <dbReference type="NCBI Taxonomy" id="47600"/>
    <lineage>
        <taxon>Eukaryota</taxon>
        <taxon>Viridiplantae</taxon>
        <taxon>Streptophyta</taxon>
        <taxon>Embryophyta</taxon>
        <taxon>Tracheophyta</taxon>
        <taxon>Spermatophyta</taxon>
        <taxon>Magnoliopsida</taxon>
        <taxon>eudicotyledons</taxon>
        <taxon>Gunneridae</taxon>
        <taxon>Pentapetalae</taxon>
        <taxon>rosids</taxon>
        <taxon>malvids</taxon>
        <taxon>Malvales</taxon>
        <taxon>Malvaceae</taxon>
        <taxon>Malvoideae</taxon>
        <taxon>Gossypium</taxon>
    </lineage>
</organism>
<proteinExistence type="predicted"/>
<sequence>MIDTTAGGTINNKTPEEASEFIEEMSLNNYQWQVIRTKPTKTVGVYNVNLVTMLSNQVELLNKKIDGLLGSTQVGRTTQISLGVVKEVKGHRILRGLETQIGQLSKLLSEQPQGGLHSNSKPSEHVKAVILRSGKALAESEKKLTQEAVTSEREEEKPKNSDEPVPKEYKPPVPYPAKLKKDRMDAQFGKFLVLFKQLHINLPFVEAISQMPTYAKFLKELLTNKRKFEDLSTVELNEECSAILQNKLPTKLKDPGSLLSLA</sequence>
<evidence type="ECO:0000256" key="1">
    <source>
        <dbReference type="SAM" id="MobiDB-lite"/>
    </source>
</evidence>
<comment type="caution">
    <text evidence="2">The sequence shown here is derived from an EMBL/GenBank/DDBJ whole genome shotgun (WGS) entry which is preliminary data.</text>
</comment>
<feature type="compositionally biased region" description="Basic and acidic residues" evidence="1">
    <location>
        <begin position="141"/>
        <end position="170"/>
    </location>
</feature>